<keyword evidence="2" id="KW-0418">Kinase</keyword>
<sequence length="255" mass="28608">QKSGVLEWCDGTITFGDYLTKIPDGAHSRYHSEDWAAMDCRRHIHKATNAGKDERKRAFIQTCSKLKPVFRYFFYEYYNKPSVWHGKKQAYARSVASSSIVGYIVGLGDRHVQNILIDTQTAEFIHIDLGVAFDQGKMLPIPETIPFRLTRDVIDGLGICGTQGLFKKSCEITLELMRRYADTLITIIEVFLYDPLYQWQLSPQKALQLQQQFDKTNDSVASSSSRASGKTSMQPASSSTSSSIVGESVTTGLTN</sequence>
<evidence type="ECO:0000259" key="4">
    <source>
        <dbReference type="PROSITE" id="PS50290"/>
    </source>
</evidence>
<evidence type="ECO:0000313" key="6">
    <source>
        <dbReference type="Proteomes" id="UP000681720"/>
    </source>
</evidence>
<feature type="region of interest" description="Disordered" evidence="3">
    <location>
        <begin position="218"/>
        <end position="255"/>
    </location>
</feature>
<dbReference type="InterPro" id="IPR038980">
    <property type="entry name" value="ATM_plant"/>
</dbReference>
<evidence type="ECO:0000313" key="5">
    <source>
        <dbReference type="EMBL" id="CAF5188162.1"/>
    </source>
</evidence>
<dbReference type="GO" id="GO:0004674">
    <property type="term" value="F:protein serine/threonine kinase activity"/>
    <property type="evidence" value="ECO:0007669"/>
    <property type="project" value="InterPro"/>
</dbReference>
<evidence type="ECO:0000256" key="3">
    <source>
        <dbReference type="SAM" id="MobiDB-lite"/>
    </source>
</evidence>
<dbReference type="InterPro" id="IPR000403">
    <property type="entry name" value="PI3/4_kinase_cat_dom"/>
</dbReference>
<dbReference type="Proteomes" id="UP000681720">
    <property type="component" value="Unassembled WGS sequence"/>
</dbReference>
<dbReference type="SUPFAM" id="SSF56112">
    <property type="entry name" value="Protein kinase-like (PK-like)"/>
    <property type="match status" value="1"/>
</dbReference>
<dbReference type="PANTHER" id="PTHR37079:SF4">
    <property type="entry name" value="SERINE_THREONINE-PROTEIN KINASE ATM"/>
    <property type="match status" value="1"/>
</dbReference>
<dbReference type="InterPro" id="IPR018936">
    <property type="entry name" value="PI3/4_kinase_CS"/>
</dbReference>
<dbReference type="AlphaFoldDB" id="A0A8S3HXH4"/>
<name>A0A8S3HXH4_9BILA</name>
<dbReference type="InterPro" id="IPR036940">
    <property type="entry name" value="PI3/4_kinase_cat_sf"/>
</dbReference>
<evidence type="ECO:0000256" key="1">
    <source>
        <dbReference type="ARBA" id="ARBA00022679"/>
    </source>
</evidence>
<accession>A0A8S3HXH4</accession>
<feature type="non-terminal residue" evidence="5">
    <location>
        <position position="255"/>
    </location>
</feature>
<dbReference type="PROSITE" id="PS50290">
    <property type="entry name" value="PI3_4_KINASE_3"/>
    <property type="match status" value="1"/>
</dbReference>
<keyword evidence="1" id="KW-0808">Transferase</keyword>
<feature type="domain" description="PI3K/PI4K catalytic" evidence="4">
    <location>
        <begin position="1"/>
        <end position="241"/>
    </location>
</feature>
<proteinExistence type="predicted"/>
<reference evidence="5" key="1">
    <citation type="submission" date="2021-02" db="EMBL/GenBank/DDBJ databases">
        <authorList>
            <person name="Nowell W R."/>
        </authorList>
    </citation>
    <scope>NUCLEOTIDE SEQUENCE</scope>
</reference>
<dbReference type="PROSITE" id="PS00916">
    <property type="entry name" value="PI3_4_KINASE_2"/>
    <property type="match status" value="1"/>
</dbReference>
<dbReference type="SMART" id="SM00146">
    <property type="entry name" value="PI3Kc"/>
    <property type="match status" value="1"/>
</dbReference>
<feature type="non-terminal residue" evidence="5">
    <location>
        <position position="1"/>
    </location>
</feature>
<dbReference type="GO" id="GO:0006974">
    <property type="term" value="P:DNA damage response"/>
    <property type="evidence" value="ECO:0007669"/>
    <property type="project" value="InterPro"/>
</dbReference>
<dbReference type="PANTHER" id="PTHR37079">
    <property type="entry name" value="SERINE/THREONINE-PROTEIN KINASE ATM"/>
    <property type="match status" value="1"/>
</dbReference>
<feature type="compositionally biased region" description="Low complexity" evidence="3">
    <location>
        <begin position="219"/>
        <end position="248"/>
    </location>
</feature>
<protein>
    <recommendedName>
        <fullName evidence="4">PI3K/PI4K catalytic domain-containing protein</fullName>
    </recommendedName>
</protein>
<dbReference type="Gene3D" id="1.10.1070.11">
    <property type="entry name" value="Phosphatidylinositol 3-/4-kinase, catalytic domain"/>
    <property type="match status" value="1"/>
</dbReference>
<comment type="caution">
    <text evidence="5">The sequence shown here is derived from an EMBL/GenBank/DDBJ whole genome shotgun (WGS) entry which is preliminary data.</text>
</comment>
<dbReference type="EMBL" id="CAJOBJ010335345">
    <property type="protein sequence ID" value="CAF5188162.1"/>
    <property type="molecule type" value="Genomic_DNA"/>
</dbReference>
<gene>
    <name evidence="5" type="ORF">GIL414_LOCUS71938</name>
</gene>
<evidence type="ECO:0000256" key="2">
    <source>
        <dbReference type="ARBA" id="ARBA00022777"/>
    </source>
</evidence>
<organism evidence="5 6">
    <name type="scientific">Rotaria magnacalcarata</name>
    <dbReference type="NCBI Taxonomy" id="392030"/>
    <lineage>
        <taxon>Eukaryota</taxon>
        <taxon>Metazoa</taxon>
        <taxon>Spiralia</taxon>
        <taxon>Gnathifera</taxon>
        <taxon>Rotifera</taxon>
        <taxon>Eurotatoria</taxon>
        <taxon>Bdelloidea</taxon>
        <taxon>Philodinida</taxon>
        <taxon>Philodinidae</taxon>
        <taxon>Rotaria</taxon>
    </lineage>
</organism>
<dbReference type="Pfam" id="PF00454">
    <property type="entry name" value="PI3_PI4_kinase"/>
    <property type="match status" value="1"/>
</dbReference>
<dbReference type="InterPro" id="IPR011009">
    <property type="entry name" value="Kinase-like_dom_sf"/>
</dbReference>